<dbReference type="CDD" id="cd00093">
    <property type="entry name" value="HTH_XRE"/>
    <property type="match status" value="1"/>
</dbReference>
<proteinExistence type="predicted"/>
<evidence type="ECO:0000313" key="2">
    <source>
        <dbReference type="EMBL" id="MBS0122525.1"/>
    </source>
</evidence>
<dbReference type="Proteomes" id="UP000681356">
    <property type="component" value="Unassembled WGS sequence"/>
</dbReference>
<dbReference type="SMART" id="SM00530">
    <property type="entry name" value="HTH_XRE"/>
    <property type="match status" value="1"/>
</dbReference>
<dbReference type="SUPFAM" id="SSF47413">
    <property type="entry name" value="lambda repressor-like DNA-binding domains"/>
    <property type="match status" value="1"/>
</dbReference>
<evidence type="ECO:0000313" key="3">
    <source>
        <dbReference type="Proteomes" id="UP000681356"/>
    </source>
</evidence>
<evidence type="ECO:0000259" key="1">
    <source>
        <dbReference type="PROSITE" id="PS50943"/>
    </source>
</evidence>
<comment type="caution">
    <text evidence="2">The sequence shown here is derived from an EMBL/GenBank/DDBJ whole genome shotgun (WGS) entry which is preliminary data.</text>
</comment>
<dbReference type="InterPro" id="IPR001387">
    <property type="entry name" value="Cro/C1-type_HTH"/>
</dbReference>
<dbReference type="Pfam" id="PF01381">
    <property type="entry name" value="HTH_3"/>
    <property type="match status" value="1"/>
</dbReference>
<dbReference type="InterPro" id="IPR010982">
    <property type="entry name" value="Lambda_DNA-bd_dom_sf"/>
</dbReference>
<sequence>MTGADLRAARLAQGWSLRELARRAGVSHRAVAYWEARPRIDPRGHAPKLLTEALGLSLPDSYRTNTRTRERVLPIFLRHAANGATQARDLRRSNAKRHALPCKVRTRQAALSVSRRMQHRA</sequence>
<dbReference type="PROSITE" id="PS50943">
    <property type="entry name" value="HTH_CROC1"/>
    <property type="match status" value="1"/>
</dbReference>
<accession>A0A8J7W7X4</accession>
<gene>
    <name evidence="2" type="ORF">KB874_00130</name>
</gene>
<dbReference type="AlphaFoldDB" id="A0A8J7W7X4"/>
<dbReference type="RefSeq" id="WP_212534508.1">
    <property type="nucleotide sequence ID" value="NZ_JAGTUU010000001.1"/>
</dbReference>
<protein>
    <submittedName>
        <fullName evidence="2">Helix-turn-helix transcriptional regulator</fullName>
    </submittedName>
</protein>
<name>A0A8J7W7X4_9RHOB</name>
<organism evidence="2 3">
    <name type="scientific">Thetidibacter halocola</name>
    <dbReference type="NCBI Taxonomy" id="2827239"/>
    <lineage>
        <taxon>Bacteria</taxon>
        <taxon>Pseudomonadati</taxon>
        <taxon>Pseudomonadota</taxon>
        <taxon>Alphaproteobacteria</taxon>
        <taxon>Rhodobacterales</taxon>
        <taxon>Roseobacteraceae</taxon>
        <taxon>Thetidibacter</taxon>
    </lineage>
</organism>
<dbReference type="GO" id="GO:0003677">
    <property type="term" value="F:DNA binding"/>
    <property type="evidence" value="ECO:0007669"/>
    <property type="project" value="InterPro"/>
</dbReference>
<feature type="domain" description="HTH cro/C1-type" evidence="1">
    <location>
        <begin position="6"/>
        <end position="61"/>
    </location>
</feature>
<dbReference type="EMBL" id="JAGTUU010000001">
    <property type="protein sequence ID" value="MBS0122525.1"/>
    <property type="molecule type" value="Genomic_DNA"/>
</dbReference>
<keyword evidence="3" id="KW-1185">Reference proteome</keyword>
<reference evidence="2" key="1">
    <citation type="submission" date="2021-04" db="EMBL/GenBank/DDBJ databases">
        <authorList>
            <person name="Yoon J."/>
        </authorList>
    </citation>
    <scope>NUCLEOTIDE SEQUENCE</scope>
    <source>
        <strain evidence="2">KMU-90</strain>
    </source>
</reference>
<dbReference type="Gene3D" id="1.10.260.40">
    <property type="entry name" value="lambda repressor-like DNA-binding domains"/>
    <property type="match status" value="1"/>
</dbReference>